<dbReference type="InterPro" id="IPR001394">
    <property type="entry name" value="Peptidase_C19_UCH"/>
</dbReference>
<dbReference type="EMBL" id="REGN01012295">
    <property type="protein sequence ID" value="RMZ96213.1"/>
    <property type="molecule type" value="Genomic_DNA"/>
</dbReference>
<dbReference type="PROSITE" id="PS00972">
    <property type="entry name" value="USP_1"/>
    <property type="match status" value="1"/>
</dbReference>
<evidence type="ECO:0000256" key="1">
    <source>
        <dbReference type="ARBA" id="ARBA00000707"/>
    </source>
</evidence>
<organism evidence="4 5">
    <name type="scientific">Brachionus plicatilis</name>
    <name type="common">Marine rotifer</name>
    <name type="synonym">Brachionus muelleri</name>
    <dbReference type="NCBI Taxonomy" id="10195"/>
    <lineage>
        <taxon>Eukaryota</taxon>
        <taxon>Metazoa</taxon>
        <taxon>Spiralia</taxon>
        <taxon>Gnathifera</taxon>
        <taxon>Rotifera</taxon>
        <taxon>Eurotatoria</taxon>
        <taxon>Monogononta</taxon>
        <taxon>Pseudotrocha</taxon>
        <taxon>Ploima</taxon>
        <taxon>Brachionidae</taxon>
        <taxon>Brachionus</taxon>
    </lineage>
</organism>
<dbReference type="InterPro" id="IPR028889">
    <property type="entry name" value="USP"/>
</dbReference>
<evidence type="ECO:0000313" key="4">
    <source>
        <dbReference type="EMBL" id="RMZ96213.1"/>
    </source>
</evidence>
<comment type="caution">
    <text evidence="4">The sequence shown here is derived from an EMBL/GenBank/DDBJ whole genome shotgun (WGS) entry which is preliminary data.</text>
</comment>
<sequence>MNLKICRNNKSVIMRFRSVLQLKTSCQEEYFNNCLESSKSDKMRQEENTIYNSVCGLNNLGNTCFFNSVLQNLAQTPYLADLLNENLKSIDSIYTIKHNDDFDSELSDHEDPESALDLKVSSLSLSDDENESKKNQDQKSIKVEELNLTLKESPGHLTRHLLDIIQKMNESKSCLNPSSLFASVCKKVPAFKGFQQQDSHELLRNLLDAVKSEELKRRQSAILEHFKVTKSIDLNEITKKKIKSFEPDIFDLILKKFFPKAFKIREVPLGKLRF</sequence>
<dbReference type="PANTHER" id="PTHR21646:SF39">
    <property type="entry name" value="UBIQUITIN CARBOXYL-TERMINAL HYDROLASE 16"/>
    <property type="match status" value="1"/>
</dbReference>
<evidence type="ECO:0000313" key="5">
    <source>
        <dbReference type="Proteomes" id="UP000276133"/>
    </source>
</evidence>
<dbReference type="STRING" id="10195.A0A3M7PB02"/>
<dbReference type="Pfam" id="PF00443">
    <property type="entry name" value="UCH"/>
    <property type="match status" value="1"/>
</dbReference>
<dbReference type="InterPro" id="IPR050185">
    <property type="entry name" value="Ub_carboxyl-term_hydrolase"/>
</dbReference>
<dbReference type="OrthoDB" id="2020758at2759"/>
<dbReference type="GO" id="GO:0016579">
    <property type="term" value="P:protein deubiquitination"/>
    <property type="evidence" value="ECO:0007669"/>
    <property type="project" value="InterPro"/>
</dbReference>
<reference evidence="4 5" key="1">
    <citation type="journal article" date="2018" name="Sci. Rep.">
        <title>Genomic signatures of local adaptation to the degree of environmental predictability in rotifers.</title>
        <authorList>
            <person name="Franch-Gras L."/>
            <person name="Hahn C."/>
            <person name="Garcia-Roger E.M."/>
            <person name="Carmona M.J."/>
            <person name="Serra M."/>
            <person name="Gomez A."/>
        </authorList>
    </citation>
    <scope>NUCLEOTIDE SEQUENCE [LARGE SCALE GENOMIC DNA]</scope>
    <source>
        <strain evidence="4">HYR1</strain>
    </source>
</reference>
<dbReference type="PROSITE" id="PS50235">
    <property type="entry name" value="USP_3"/>
    <property type="match status" value="1"/>
</dbReference>
<evidence type="ECO:0000256" key="2">
    <source>
        <dbReference type="ARBA" id="ARBA00012759"/>
    </source>
</evidence>
<comment type="catalytic activity">
    <reaction evidence="1">
        <text>Thiol-dependent hydrolysis of ester, thioester, amide, peptide and isopeptide bonds formed by the C-terminal Gly of ubiquitin (a 76-residue protein attached to proteins as an intracellular targeting signal).</text>
        <dbReference type="EC" id="3.4.19.12"/>
    </reaction>
</comment>
<keyword evidence="4" id="KW-0378">Hydrolase</keyword>
<dbReference type="InterPro" id="IPR038765">
    <property type="entry name" value="Papain-like_cys_pep_sf"/>
</dbReference>
<dbReference type="AlphaFoldDB" id="A0A3M7PB02"/>
<proteinExistence type="predicted"/>
<protein>
    <recommendedName>
        <fullName evidence="2">ubiquitinyl hydrolase 1</fullName>
        <ecNumber evidence="2">3.4.19.12</ecNumber>
    </recommendedName>
</protein>
<accession>A0A3M7PB02</accession>
<dbReference type="InterPro" id="IPR018200">
    <property type="entry name" value="USP_CS"/>
</dbReference>
<gene>
    <name evidence="4" type="ORF">BpHYR1_015990</name>
</gene>
<dbReference type="SUPFAM" id="SSF54001">
    <property type="entry name" value="Cysteine proteinases"/>
    <property type="match status" value="1"/>
</dbReference>
<feature type="domain" description="USP" evidence="3">
    <location>
        <begin position="55"/>
        <end position="274"/>
    </location>
</feature>
<keyword evidence="5" id="KW-1185">Reference proteome</keyword>
<dbReference type="PANTHER" id="PTHR21646">
    <property type="entry name" value="UBIQUITIN CARBOXYL-TERMINAL HYDROLASE"/>
    <property type="match status" value="1"/>
</dbReference>
<dbReference type="Proteomes" id="UP000276133">
    <property type="component" value="Unassembled WGS sequence"/>
</dbReference>
<dbReference type="EC" id="3.4.19.12" evidence="2"/>
<name>A0A3M7PB02_BRAPC</name>
<dbReference type="Gene3D" id="3.90.70.10">
    <property type="entry name" value="Cysteine proteinases"/>
    <property type="match status" value="1"/>
</dbReference>
<evidence type="ECO:0000259" key="3">
    <source>
        <dbReference type="PROSITE" id="PS50235"/>
    </source>
</evidence>
<dbReference type="GO" id="GO:0004843">
    <property type="term" value="F:cysteine-type deubiquitinase activity"/>
    <property type="evidence" value="ECO:0007669"/>
    <property type="project" value="UniProtKB-EC"/>
</dbReference>